<proteinExistence type="predicted"/>
<accession>A0A5A8E5D5</accession>
<evidence type="ECO:0000313" key="2">
    <source>
        <dbReference type="Proteomes" id="UP000322899"/>
    </source>
</evidence>
<organism evidence="1 2">
    <name type="scientific">Cafeteria roenbergensis</name>
    <name type="common">Marine flagellate</name>
    <dbReference type="NCBI Taxonomy" id="33653"/>
    <lineage>
        <taxon>Eukaryota</taxon>
        <taxon>Sar</taxon>
        <taxon>Stramenopiles</taxon>
        <taxon>Bigyra</taxon>
        <taxon>Opalozoa</taxon>
        <taxon>Bicosoecida</taxon>
        <taxon>Cafeteriaceae</taxon>
        <taxon>Cafeteria</taxon>
    </lineage>
</organism>
<evidence type="ECO:0000313" key="1">
    <source>
        <dbReference type="EMBL" id="KAA0173005.1"/>
    </source>
</evidence>
<reference evidence="1 2" key="1">
    <citation type="submission" date="2019-07" db="EMBL/GenBank/DDBJ databases">
        <title>Genomes of Cafeteria roenbergensis.</title>
        <authorList>
            <person name="Fischer M.G."/>
            <person name="Hackl T."/>
            <person name="Roman M."/>
        </authorList>
    </citation>
    <scope>NUCLEOTIDE SEQUENCE [LARGE SCALE GENOMIC DNA]</scope>
    <source>
        <strain evidence="1 2">E4-10P</strain>
    </source>
</reference>
<protein>
    <submittedName>
        <fullName evidence="1">Uncharacterized protein</fullName>
    </submittedName>
</protein>
<dbReference type="AlphaFoldDB" id="A0A5A8E5D5"/>
<dbReference type="EMBL" id="VLTO01000039">
    <property type="protein sequence ID" value="KAA0173005.1"/>
    <property type="molecule type" value="Genomic_DNA"/>
</dbReference>
<name>A0A5A8E5D5_CAFRO</name>
<sequence>MQRQDEPYLPTGRKFSLYGDAVNGGKGALFHGAFWAVTGFVSCAAANRLMNRRAMTWPWIHALVTMAGYSFGSSYGEWSRDTSTWLQRQRDAVSRLPMWAQVVDDAGESISDGSLQMARLNRLRQAIVAADEAEFLAQGMPASEVDAFLAGLVSRTGGDGTTAREVLSHPDDAVVSTVLAALGDASAASVGNLLAIAGPAARAELAKALRPHALPTATSTQDREVPAELLAAIALRAGVAAGIAAVAAAAKDSGDADASTPADDAVTATALSSVADSSSSFSLEASQLSAKMRTLVAEAIAARRAAGTPLPAIDADDLAAKAAVFADALTAETRRFFAVVDPASDPEAAAEVLLARKDAIRARLNARIASIRKLSSKAIQVADARGDPKLAASLRRAQAAAVEAAEVRLMSDETMQREAAAEIDELRASITRTGTSAPVRTAEVDVDSAAEAVASWTKRWSVRVAEAGVRA</sequence>
<gene>
    <name evidence="1" type="ORF">FNF27_05496</name>
</gene>
<comment type="caution">
    <text evidence="1">The sequence shown here is derived from an EMBL/GenBank/DDBJ whole genome shotgun (WGS) entry which is preliminary data.</text>
</comment>
<dbReference type="Proteomes" id="UP000322899">
    <property type="component" value="Unassembled WGS sequence"/>
</dbReference>